<keyword evidence="4" id="KW-0560">Oxidoreductase</keyword>
<name>A0A381PZ06_9ZZZZ</name>
<organism evidence="6">
    <name type="scientific">marine metagenome</name>
    <dbReference type="NCBI Taxonomy" id="408172"/>
    <lineage>
        <taxon>unclassified sequences</taxon>
        <taxon>metagenomes</taxon>
        <taxon>ecological metagenomes</taxon>
    </lineage>
</organism>
<dbReference type="InterPro" id="IPR011057">
    <property type="entry name" value="Mss4-like_sf"/>
</dbReference>
<dbReference type="NCBIfam" id="NF004036">
    <property type="entry name" value="PRK05508.1"/>
    <property type="match status" value="1"/>
</dbReference>
<dbReference type="GO" id="GO:0046872">
    <property type="term" value="F:metal ion binding"/>
    <property type="evidence" value="ECO:0007669"/>
    <property type="project" value="UniProtKB-KW"/>
</dbReference>
<dbReference type="InterPro" id="IPR028427">
    <property type="entry name" value="Met_Sox_Rdtase_MsrB"/>
</dbReference>
<dbReference type="GO" id="GO:0033743">
    <property type="term" value="F:peptide-methionine (R)-S-oxide reductase activity"/>
    <property type="evidence" value="ECO:0007669"/>
    <property type="project" value="InterPro"/>
</dbReference>
<evidence type="ECO:0000256" key="3">
    <source>
        <dbReference type="ARBA" id="ARBA00022833"/>
    </source>
</evidence>
<dbReference type="GO" id="GO:0030091">
    <property type="term" value="P:protein repair"/>
    <property type="evidence" value="ECO:0007669"/>
    <property type="project" value="InterPro"/>
</dbReference>
<evidence type="ECO:0000256" key="2">
    <source>
        <dbReference type="ARBA" id="ARBA00022723"/>
    </source>
</evidence>
<dbReference type="EMBL" id="UINC01001149">
    <property type="protein sequence ID" value="SUZ72302.1"/>
    <property type="molecule type" value="Genomic_DNA"/>
</dbReference>
<dbReference type="Pfam" id="PF01641">
    <property type="entry name" value="SelR"/>
    <property type="match status" value="1"/>
</dbReference>
<accession>A0A381PZ06</accession>
<evidence type="ECO:0000259" key="5">
    <source>
        <dbReference type="PROSITE" id="PS51790"/>
    </source>
</evidence>
<dbReference type="Gene3D" id="2.170.150.20">
    <property type="entry name" value="Peptide methionine sulfoxide reductase"/>
    <property type="match status" value="1"/>
</dbReference>
<dbReference type="PANTHER" id="PTHR46081">
    <property type="entry name" value="PEPTIDE METHIONINE SULFOXIDE REDUCTASE 2"/>
    <property type="match status" value="1"/>
</dbReference>
<dbReference type="PANTHER" id="PTHR46081:SF8">
    <property type="entry name" value="PEPTIDE METHIONINE SULFOXIDE REDUCTASE 2"/>
    <property type="match status" value="1"/>
</dbReference>
<evidence type="ECO:0000256" key="4">
    <source>
        <dbReference type="ARBA" id="ARBA00023002"/>
    </source>
</evidence>
<dbReference type="InterPro" id="IPR002579">
    <property type="entry name" value="Met_Sox_Rdtase_MsrB_dom"/>
</dbReference>
<proteinExistence type="predicted"/>
<feature type="domain" description="MsrB" evidence="5">
    <location>
        <begin position="2"/>
        <end position="122"/>
    </location>
</feature>
<comment type="cofactor">
    <cofactor evidence="1">
        <name>Zn(2+)</name>
        <dbReference type="ChEBI" id="CHEBI:29105"/>
    </cofactor>
</comment>
<keyword evidence="2" id="KW-0479">Metal-binding</keyword>
<dbReference type="SUPFAM" id="SSF51316">
    <property type="entry name" value="Mss4-like"/>
    <property type="match status" value="1"/>
</dbReference>
<keyword evidence="3" id="KW-0862">Zinc</keyword>
<dbReference type="GO" id="GO:0006979">
    <property type="term" value="P:response to oxidative stress"/>
    <property type="evidence" value="ECO:0007669"/>
    <property type="project" value="InterPro"/>
</dbReference>
<sequence>MTNQNYNQLNDEEKYIIEYKGTERPFTGEYDNFYEDGSYSCRKCNAELYRSVDKFDAHCGWPAFDKEVDGAVKHLPDPDGHRIEVECANCGGHLGHVFMGEGFTPTNARHCINSISMKFVPAE</sequence>
<reference evidence="6" key="1">
    <citation type="submission" date="2018-05" db="EMBL/GenBank/DDBJ databases">
        <authorList>
            <person name="Lanie J.A."/>
            <person name="Ng W.-L."/>
            <person name="Kazmierczak K.M."/>
            <person name="Andrzejewski T.M."/>
            <person name="Davidsen T.M."/>
            <person name="Wayne K.J."/>
            <person name="Tettelin H."/>
            <person name="Glass J.I."/>
            <person name="Rusch D."/>
            <person name="Podicherti R."/>
            <person name="Tsui H.-C.T."/>
            <person name="Winkler M.E."/>
        </authorList>
    </citation>
    <scope>NUCLEOTIDE SEQUENCE</scope>
</reference>
<dbReference type="AlphaFoldDB" id="A0A381PZ06"/>
<evidence type="ECO:0000313" key="6">
    <source>
        <dbReference type="EMBL" id="SUZ72302.1"/>
    </source>
</evidence>
<dbReference type="NCBIfam" id="TIGR00357">
    <property type="entry name" value="peptide-methionine (R)-S-oxide reductase MsrB"/>
    <property type="match status" value="1"/>
</dbReference>
<evidence type="ECO:0000256" key="1">
    <source>
        <dbReference type="ARBA" id="ARBA00001947"/>
    </source>
</evidence>
<protein>
    <recommendedName>
        <fullName evidence="5">MsrB domain-containing protein</fullName>
    </recommendedName>
</protein>
<gene>
    <name evidence="6" type="ORF">METZ01_LOCUS25156</name>
</gene>
<dbReference type="PROSITE" id="PS51790">
    <property type="entry name" value="MSRB"/>
    <property type="match status" value="1"/>
</dbReference>